<evidence type="ECO:0000256" key="1">
    <source>
        <dbReference type="SAM" id="SignalP"/>
    </source>
</evidence>
<reference evidence="2" key="1">
    <citation type="submission" date="2018-02" db="EMBL/GenBank/DDBJ databases">
        <title>Rhizophora mucronata_Transcriptome.</title>
        <authorList>
            <person name="Meera S.P."/>
            <person name="Sreeshan A."/>
            <person name="Augustine A."/>
        </authorList>
    </citation>
    <scope>NUCLEOTIDE SEQUENCE</scope>
    <source>
        <tissue evidence="2">Leaf</tissue>
    </source>
</reference>
<proteinExistence type="predicted"/>
<dbReference type="AlphaFoldDB" id="A0A2P2MYY7"/>
<evidence type="ECO:0000313" key="2">
    <source>
        <dbReference type="EMBL" id="MBX35440.1"/>
    </source>
</evidence>
<dbReference type="EMBL" id="GGEC01054956">
    <property type="protein sequence ID" value="MBX35440.1"/>
    <property type="molecule type" value="Transcribed_RNA"/>
</dbReference>
<name>A0A2P2MYY7_RHIMU</name>
<feature type="chain" id="PRO_5015160231" evidence="1">
    <location>
        <begin position="25"/>
        <end position="56"/>
    </location>
</feature>
<keyword evidence="1" id="KW-0732">Signal</keyword>
<feature type="signal peptide" evidence="1">
    <location>
        <begin position="1"/>
        <end position="24"/>
    </location>
</feature>
<protein>
    <submittedName>
        <fullName evidence="2">Uncharacterized protein</fullName>
    </submittedName>
</protein>
<accession>A0A2P2MYY7</accession>
<sequence length="56" mass="6453">MRLHLFNSWILVFLELASRNFCAAKDMQHCRLFCSVLHLSCNITFCLEVASPCTAF</sequence>
<organism evidence="2">
    <name type="scientific">Rhizophora mucronata</name>
    <name type="common">Asiatic mangrove</name>
    <dbReference type="NCBI Taxonomy" id="61149"/>
    <lineage>
        <taxon>Eukaryota</taxon>
        <taxon>Viridiplantae</taxon>
        <taxon>Streptophyta</taxon>
        <taxon>Embryophyta</taxon>
        <taxon>Tracheophyta</taxon>
        <taxon>Spermatophyta</taxon>
        <taxon>Magnoliopsida</taxon>
        <taxon>eudicotyledons</taxon>
        <taxon>Gunneridae</taxon>
        <taxon>Pentapetalae</taxon>
        <taxon>rosids</taxon>
        <taxon>fabids</taxon>
        <taxon>Malpighiales</taxon>
        <taxon>Rhizophoraceae</taxon>
        <taxon>Rhizophora</taxon>
    </lineage>
</organism>